<keyword evidence="2" id="KW-1185">Reference proteome</keyword>
<dbReference type="InterPro" id="IPR014710">
    <property type="entry name" value="RmlC-like_jellyroll"/>
</dbReference>
<dbReference type="GeneID" id="25285614"/>
<dbReference type="Gene3D" id="2.60.120.10">
    <property type="entry name" value="Jelly Rolls"/>
    <property type="match status" value="1"/>
</dbReference>
<reference evidence="1 2" key="1">
    <citation type="submission" date="2013-03" db="EMBL/GenBank/DDBJ databases">
        <title>The Genome Sequence of Exophiala aquamarina CBS 119918.</title>
        <authorList>
            <consortium name="The Broad Institute Genomics Platform"/>
            <person name="Cuomo C."/>
            <person name="de Hoog S."/>
            <person name="Gorbushina A."/>
            <person name="Walker B."/>
            <person name="Young S.K."/>
            <person name="Zeng Q."/>
            <person name="Gargeya S."/>
            <person name="Fitzgerald M."/>
            <person name="Haas B."/>
            <person name="Abouelleil A."/>
            <person name="Allen A.W."/>
            <person name="Alvarado L."/>
            <person name="Arachchi H.M."/>
            <person name="Berlin A.M."/>
            <person name="Chapman S.B."/>
            <person name="Gainer-Dewar J."/>
            <person name="Goldberg J."/>
            <person name="Griggs A."/>
            <person name="Gujja S."/>
            <person name="Hansen M."/>
            <person name="Howarth C."/>
            <person name="Imamovic A."/>
            <person name="Ireland A."/>
            <person name="Larimer J."/>
            <person name="McCowan C."/>
            <person name="Murphy C."/>
            <person name="Pearson M."/>
            <person name="Poon T.W."/>
            <person name="Priest M."/>
            <person name="Roberts A."/>
            <person name="Saif S."/>
            <person name="Shea T."/>
            <person name="Sisk P."/>
            <person name="Sykes S."/>
            <person name="Wortman J."/>
            <person name="Nusbaum C."/>
            <person name="Birren B."/>
        </authorList>
    </citation>
    <scope>NUCLEOTIDE SEQUENCE [LARGE SCALE GENOMIC DNA]</scope>
    <source>
        <strain evidence="1 2">CBS 119918</strain>
    </source>
</reference>
<dbReference type="Proteomes" id="UP000027920">
    <property type="component" value="Unassembled WGS sequence"/>
</dbReference>
<sequence>MAWTRRKTTQLQSFERGGASAVTYDLSQPHRITITIPNNSTWTSGPHWHETHDEYLQILQGRASVRVGSQVRELGPENGIVEAPRYTVHEWRRAVKPNSETLVVREWTAPEDGQKEGFFRMLNSFLTEPQAALLYQAPFAMPVWAERWIEGWIVPLQLFIVFQAWDNWPVLYGDDSGWISWTATHFTLWVSSWAGSVLGLHGSYNQYIDKGALMRGSHHSRENKKTPP</sequence>
<dbReference type="InterPro" id="IPR011051">
    <property type="entry name" value="RmlC_Cupin_sf"/>
</dbReference>
<accession>A0A072P0T3</accession>
<dbReference type="HOGENOM" id="CLU_087698_0_0_1"/>
<organism evidence="1 2">
    <name type="scientific">Exophiala aquamarina CBS 119918</name>
    <dbReference type="NCBI Taxonomy" id="1182545"/>
    <lineage>
        <taxon>Eukaryota</taxon>
        <taxon>Fungi</taxon>
        <taxon>Dikarya</taxon>
        <taxon>Ascomycota</taxon>
        <taxon>Pezizomycotina</taxon>
        <taxon>Eurotiomycetes</taxon>
        <taxon>Chaetothyriomycetidae</taxon>
        <taxon>Chaetothyriales</taxon>
        <taxon>Herpotrichiellaceae</taxon>
        <taxon>Exophiala</taxon>
    </lineage>
</organism>
<comment type="caution">
    <text evidence="1">The sequence shown here is derived from an EMBL/GenBank/DDBJ whole genome shotgun (WGS) entry which is preliminary data.</text>
</comment>
<dbReference type="AlphaFoldDB" id="A0A072P0T3"/>
<dbReference type="VEuPathDB" id="FungiDB:A1O9_10710"/>
<protein>
    <recommendedName>
        <fullName evidence="3">Cupin 2 conserved barrel domain-containing protein</fullName>
    </recommendedName>
</protein>
<dbReference type="SUPFAM" id="SSF51182">
    <property type="entry name" value="RmlC-like cupins"/>
    <property type="match status" value="1"/>
</dbReference>
<dbReference type="RefSeq" id="XP_013255852.1">
    <property type="nucleotide sequence ID" value="XM_013400398.1"/>
</dbReference>
<name>A0A072P0T3_9EURO</name>
<dbReference type="EMBL" id="AMGV01000014">
    <property type="protein sequence ID" value="KEF53262.1"/>
    <property type="molecule type" value="Genomic_DNA"/>
</dbReference>
<dbReference type="OrthoDB" id="504210at2759"/>
<evidence type="ECO:0008006" key="3">
    <source>
        <dbReference type="Google" id="ProtNLM"/>
    </source>
</evidence>
<gene>
    <name evidence="1" type="ORF">A1O9_10710</name>
</gene>
<evidence type="ECO:0000313" key="1">
    <source>
        <dbReference type="EMBL" id="KEF53262.1"/>
    </source>
</evidence>
<evidence type="ECO:0000313" key="2">
    <source>
        <dbReference type="Proteomes" id="UP000027920"/>
    </source>
</evidence>
<proteinExistence type="predicted"/>